<evidence type="ECO:0000313" key="3">
    <source>
        <dbReference type="Proteomes" id="UP000266841"/>
    </source>
</evidence>
<proteinExistence type="predicted"/>
<feature type="compositionally biased region" description="Basic residues" evidence="1">
    <location>
        <begin position="152"/>
        <end position="164"/>
    </location>
</feature>
<gene>
    <name evidence="2" type="ORF">THAOC_25318</name>
</gene>
<dbReference type="AlphaFoldDB" id="K0S1R6"/>
<comment type="caution">
    <text evidence="2">The sequence shown here is derived from an EMBL/GenBank/DDBJ whole genome shotgun (WGS) entry which is preliminary data.</text>
</comment>
<sequence>MLRCSANGRPAALSVPSSAFTQLSGWPRNDEMNEMKTETRRKGPQLGLGRGLVSRAFRLGRDVKLERRRSSHVVFLLAASSTHGTPLRTVADRGGGEMLKSDQLAAALRAEPPARTTPALSRSRRATALDSKGRTWPGGGSPSADAGPASRGRSRRTRPPRRGE</sequence>
<dbReference type="EMBL" id="AGNL01034906">
    <property type="protein sequence ID" value="EJK55001.1"/>
    <property type="molecule type" value="Genomic_DNA"/>
</dbReference>
<keyword evidence="3" id="KW-1185">Reference proteome</keyword>
<evidence type="ECO:0000256" key="1">
    <source>
        <dbReference type="SAM" id="MobiDB-lite"/>
    </source>
</evidence>
<organism evidence="2 3">
    <name type="scientific">Thalassiosira oceanica</name>
    <name type="common">Marine diatom</name>
    <dbReference type="NCBI Taxonomy" id="159749"/>
    <lineage>
        <taxon>Eukaryota</taxon>
        <taxon>Sar</taxon>
        <taxon>Stramenopiles</taxon>
        <taxon>Ochrophyta</taxon>
        <taxon>Bacillariophyta</taxon>
        <taxon>Coscinodiscophyceae</taxon>
        <taxon>Thalassiosirophycidae</taxon>
        <taxon>Thalassiosirales</taxon>
        <taxon>Thalassiosiraceae</taxon>
        <taxon>Thalassiosira</taxon>
    </lineage>
</organism>
<feature type="compositionally biased region" description="Low complexity" evidence="1">
    <location>
        <begin position="142"/>
        <end position="151"/>
    </location>
</feature>
<accession>K0S1R6</accession>
<reference evidence="2 3" key="1">
    <citation type="journal article" date="2012" name="Genome Biol.">
        <title>Genome and low-iron response of an oceanic diatom adapted to chronic iron limitation.</title>
        <authorList>
            <person name="Lommer M."/>
            <person name="Specht M."/>
            <person name="Roy A.S."/>
            <person name="Kraemer L."/>
            <person name="Andreson R."/>
            <person name="Gutowska M.A."/>
            <person name="Wolf J."/>
            <person name="Bergner S.V."/>
            <person name="Schilhabel M.B."/>
            <person name="Klostermeier U.C."/>
            <person name="Beiko R.G."/>
            <person name="Rosenstiel P."/>
            <person name="Hippler M."/>
            <person name="Laroche J."/>
        </authorList>
    </citation>
    <scope>NUCLEOTIDE SEQUENCE [LARGE SCALE GENOMIC DNA]</scope>
    <source>
        <strain evidence="2 3">CCMP1005</strain>
    </source>
</reference>
<name>K0S1R6_THAOC</name>
<dbReference type="Proteomes" id="UP000266841">
    <property type="component" value="Unassembled WGS sequence"/>
</dbReference>
<feature type="region of interest" description="Disordered" evidence="1">
    <location>
        <begin position="112"/>
        <end position="164"/>
    </location>
</feature>
<feature type="non-terminal residue" evidence="2">
    <location>
        <position position="164"/>
    </location>
</feature>
<evidence type="ECO:0000313" key="2">
    <source>
        <dbReference type="EMBL" id="EJK55001.1"/>
    </source>
</evidence>
<protein>
    <submittedName>
        <fullName evidence="2">Uncharacterized protein</fullName>
    </submittedName>
</protein>